<dbReference type="EMBL" id="CAJPIN010023432">
    <property type="protein sequence ID" value="CAG2062961.1"/>
    <property type="molecule type" value="Genomic_DNA"/>
</dbReference>
<dbReference type="InterPro" id="IPR036938">
    <property type="entry name" value="PAP2/HPO_sf"/>
</dbReference>
<dbReference type="Gene3D" id="1.20.144.10">
    <property type="entry name" value="Phosphatidic acid phosphatase type 2/haloperoxidase"/>
    <property type="match status" value="1"/>
</dbReference>
<keyword evidence="9 11" id="KW-1133">Transmembrane helix</keyword>
<dbReference type="Proteomes" id="UP001153148">
    <property type="component" value="Unassembled WGS sequence"/>
</dbReference>
<evidence type="ECO:0000256" key="11">
    <source>
        <dbReference type="SAM" id="Phobius"/>
    </source>
</evidence>
<keyword evidence="14" id="KW-1185">Reference proteome</keyword>
<keyword evidence="8" id="KW-0256">Endoplasmic reticulum</keyword>
<comment type="pathway">
    <text evidence="2">Carbohydrate biosynthesis; gluconeogenesis.</text>
</comment>
<comment type="subcellular location">
    <subcellularLocation>
        <location evidence="1">Endoplasmic reticulum membrane</location>
        <topology evidence="1">Multi-pass membrane protein</topology>
    </subcellularLocation>
</comment>
<feature type="transmembrane region" description="Helical" evidence="11">
    <location>
        <begin position="100"/>
        <end position="124"/>
    </location>
</feature>
<evidence type="ECO:0000256" key="7">
    <source>
        <dbReference type="ARBA" id="ARBA00022801"/>
    </source>
</evidence>
<keyword evidence="5" id="KW-0312">Gluconeogenesis</keyword>
<evidence type="ECO:0000256" key="3">
    <source>
        <dbReference type="ARBA" id="ARBA00009266"/>
    </source>
</evidence>
<protein>
    <recommendedName>
        <fullName evidence="4">glucose-6-phosphatase</fullName>
        <ecNumber evidence="4">3.1.3.9</ecNumber>
    </recommendedName>
</protein>
<evidence type="ECO:0000256" key="8">
    <source>
        <dbReference type="ARBA" id="ARBA00022824"/>
    </source>
</evidence>
<keyword evidence="7" id="KW-0378">Hydrolase</keyword>
<evidence type="ECO:0000259" key="12">
    <source>
        <dbReference type="SMART" id="SM00014"/>
    </source>
</evidence>
<keyword evidence="6 11" id="KW-0812">Transmembrane</keyword>
<comment type="similarity">
    <text evidence="3">Belongs to the glucose-6-phosphatase family.</text>
</comment>
<dbReference type="PANTHER" id="PTHR12591:SF0">
    <property type="entry name" value="FI19814P1"/>
    <property type="match status" value="1"/>
</dbReference>
<dbReference type="PANTHER" id="PTHR12591">
    <property type="entry name" value="GLUCOSE-6-PHOSPHATASE"/>
    <property type="match status" value="1"/>
</dbReference>
<reference evidence="13" key="1">
    <citation type="submission" date="2021-03" db="EMBL/GenBank/DDBJ databases">
        <authorList>
            <person name="Tran Van P."/>
        </authorList>
    </citation>
    <scope>NUCLEOTIDE SEQUENCE</scope>
</reference>
<keyword evidence="10 11" id="KW-0472">Membrane</keyword>
<evidence type="ECO:0000256" key="6">
    <source>
        <dbReference type="ARBA" id="ARBA00022692"/>
    </source>
</evidence>
<gene>
    <name evidence="13" type="ORF">TPAB3V08_LOCUS9909</name>
</gene>
<evidence type="ECO:0000256" key="9">
    <source>
        <dbReference type="ARBA" id="ARBA00022989"/>
    </source>
</evidence>
<dbReference type="EC" id="3.1.3.9" evidence="4"/>
<dbReference type="SMART" id="SM00014">
    <property type="entry name" value="acidPPc"/>
    <property type="match status" value="1"/>
</dbReference>
<dbReference type="InterPro" id="IPR000326">
    <property type="entry name" value="PAP2/HPO"/>
</dbReference>
<proteinExistence type="inferred from homology"/>
<evidence type="ECO:0000256" key="1">
    <source>
        <dbReference type="ARBA" id="ARBA00004477"/>
    </source>
</evidence>
<comment type="caution">
    <text evidence="13">The sequence shown here is derived from an EMBL/GenBank/DDBJ whole genome shotgun (WGS) entry which is preliminary data.</text>
</comment>
<feature type="transmembrane region" description="Helical" evidence="11">
    <location>
        <begin position="69"/>
        <end position="88"/>
    </location>
</feature>
<dbReference type="SUPFAM" id="SSF48317">
    <property type="entry name" value="Acid phosphatase/Vanadium-dependent haloperoxidase"/>
    <property type="match status" value="1"/>
</dbReference>
<accession>A0ABN7PBV7</accession>
<organism evidence="13 14">
    <name type="scientific">Timema podura</name>
    <name type="common">Walking stick</name>
    <dbReference type="NCBI Taxonomy" id="61482"/>
    <lineage>
        <taxon>Eukaryota</taxon>
        <taxon>Metazoa</taxon>
        <taxon>Ecdysozoa</taxon>
        <taxon>Arthropoda</taxon>
        <taxon>Hexapoda</taxon>
        <taxon>Insecta</taxon>
        <taxon>Pterygota</taxon>
        <taxon>Neoptera</taxon>
        <taxon>Polyneoptera</taxon>
        <taxon>Phasmatodea</taxon>
        <taxon>Timematodea</taxon>
        <taxon>Timematoidea</taxon>
        <taxon>Timematidae</taxon>
        <taxon>Timema</taxon>
    </lineage>
</organism>
<dbReference type="Pfam" id="PF01569">
    <property type="entry name" value="PAP2"/>
    <property type="match status" value="1"/>
</dbReference>
<evidence type="ECO:0000256" key="4">
    <source>
        <dbReference type="ARBA" id="ARBA00012634"/>
    </source>
</evidence>
<evidence type="ECO:0000313" key="13">
    <source>
        <dbReference type="EMBL" id="CAG2062961.1"/>
    </source>
</evidence>
<evidence type="ECO:0000256" key="10">
    <source>
        <dbReference type="ARBA" id="ARBA00023136"/>
    </source>
</evidence>
<feature type="non-terminal residue" evidence="13">
    <location>
        <position position="1"/>
    </location>
</feature>
<feature type="domain" description="Phosphatidic acid phosphatase type 2/haloperoxidase" evidence="12">
    <location>
        <begin position="5"/>
        <end position="144"/>
    </location>
</feature>
<evidence type="ECO:0000256" key="2">
    <source>
        <dbReference type="ARBA" id="ARBA00004742"/>
    </source>
</evidence>
<evidence type="ECO:0000256" key="5">
    <source>
        <dbReference type="ARBA" id="ARBA00022432"/>
    </source>
</evidence>
<sequence length="267" mass="29465">TSFGTDILVATVVAEWSNTLLKWLLMEDRPFWWVRETDVYGKGDLARFPKLRQTPLTCETGPGSPSGHVMGYGAVAYCLVVWFIKMFVKNNKKLSASTKSRVIVSAWILYGVTIVLVALSRLYVATHFPHQCLLGALGENVLPNMQKISSYNQHTLSGKSQFLCEKQQTHSTITANSPHVVIDDRVAHSEKGKETERLVCKFSQSIAVKQLIENAGSSYSSTNIARLHVRHLRVLDVTDSNVTDSNVCVGGLGVHIPTVMGVPLVEP</sequence>
<evidence type="ECO:0000313" key="14">
    <source>
        <dbReference type="Proteomes" id="UP001153148"/>
    </source>
</evidence>
<name>A0ABN7PBV7_TIMPD</name>